<keyword evidence="3 6" id="KW-0812">Transmembrane</keyword>
<dbReference type="PANTHER" id="PTHR43652">
    <property type="entry name" value="BASIC AMINO ACID ANTIPORTER YFCC-RELATED"/>
    <property type="match status" value="1"/>
</dbReference>
<accession>A0A921N2Z9</accession>
<feature type="transmembrane region" description="Helical" evidence="6">
    <location>
        <begin position="114"/>
        <end position="132"/>
    </location>
</feature>
<feature type="transmembrane region" description="Helical" evidence="6">
    <location>
        <begin position="90"/>
        <end position="108"/>
    </location>
</feature>
<dbReference type="GO" id="GO:0005886">
    <property type="term" value="C:plasma membrane"/>
    <property type="evidence" value="ECO:0007669"/>
    <property type="project" value="UniProtKB-SubCell"/>
</dbReference>
<dbReference type="EMBL" id="DYUB01000309">
    <property type="protein sequence ID" value="HJG97399.1"/>
    <property type="molecule type" value="Genomic_DNA"/>
</dbReference>
<evidence type="ECO:0000313" key="7">
    <source>
        <dbReference type="EMBL" id="HJG97399.1"/>
    </source>
</evidence>
<protein>
    <submittedName>
        <fullName evidence="7">YfcC family protein</fullName>
    </submittedName>
</protein>
<keyword evidence="2" id="KW-1003">Cell membrane</keyword>
<evidence type="ECO:0000256" key="4">
    <source>
        <dbReference type="ARBA" id="ARBA00022989"/>
    </source>
</evidence>
<feature type="transmembrane region" description="Helical" evidence="6">
    <location>
        <begin position="172"/>
        <end position="195"/>
    </location>
</feature>
<feature type="transmembrane region" description="Helical" evidence="6">
    <location>
        <begin position="238"/>
        <end position="257"/>
    </location>
</feature>
<feature type="transmembrane region" description="Helical" evidence="6">
    <location>
        <begin position="277"/>
        <end position="301"/>
    </location>
</feature>
<gene>
    <name evidence="7" type="ORF">K8V90_09880</name>
</gene>
<keyword evidence="5 6" id="KW-0472">Membrane</keyword>
<feature type="transmembrane region" description="Helical" evidence="6">
    <location>
        <begin position="51"/>
        <end position="69"/>
    </location>
</feature>
<dbReference type="Proteomes" id="UP000776700">
    <property type="component" value="Unassembled WGS sequence"/>
</dbReference>
<reference evidence="7" key="2">
    <citation type="submission" date="2021-09" db="EMBL/GenBank/DDBJ databases">
        <authorList>
            <person name="Gilroy R."/>
        </authorList>
    </citation>
    <scope>NUCLEOTIDE SEQUENCE</scope>
    <source>
        <strain evidence="7">1277</strain>
    </source>
</reference>
<feature type="transmembrane region" description="Helical" evidence="6">
    <location>
        <begin position="354"/>
        <end position="374"/>
    </location>
</feature>
<dbReference type="Pfam" id="PF03606">
    <property type="entry name" value="DcuC"/>
    <property type="match status" value="1"/>
</dbReference>
<dbReference type="InterPro" id="IPR018385">
    <property type="entry name" value="C4_dicarb_anaerob_car-like"/>
</dbReference>
<dbReference type="PANTHER" id="PTHR43652:SF6">
    <property type="entry name" value="ARGININE REPRESSOR"/>
    <property type="match status" value="1"/>
</dbReference>
<evidence type="ECO:0000256" key="5">
    <source>
        <dbReference type="ARBA" id="ARBA00023136"/>
    </source>
</evidence>
<comment type="subcellular location">
    <subcellularLocation>
        <location evidence="1">Cell membrane</location>
        <topology evidence="1">Multi-pass membrane protein</topology>
    </subcellularLocation>
</comment>
<feature type="transmembrane region" description="Helical" evidence="6">
    <location>
        <begin position="12"/>
        <end position="31"/>
    </location>
</feature>
<evidence type="ECO:0000256" key="3">
    <source>
        <dbReference type="ARBA" id="ARBA00022692"/>
    </source>
</evidence>
<feature type="transmembrane region" description="Helical" evidence="6">
    <location>
        <begin position="395"/>
        <end position="417"/>
    </location>
</feature>
<evidence type="ECO:0000256" key="1">
    <source>
        <dbReference type="ARBA" id="ARBA00004651"/>
    </source>
</evidence>
<dbReference type="InterPro" id="IPR051679">
    <property type="entry name" value="DASS-Related_Transporters"/>
</dbReference>
<sequence length="464" mass="49628">MKKKGFKLPTAYSILLIITILIAIITQFIPGVNPAKFSDIVMAPINGLKDAIDISLYVLLMGGFLGIVTKTGALDAGIGAVVKKLNGKELLLIPILMFIFSLGGTSYGMAEETLAFYALVTATMMAAGFDSLTAVATIILGAGSGVLGSTVNPFLVSTSIDSLKGVGIVANQAIVIGIGVILWLSSLFISIFFVMNYAKKVKNDKNASILSTKEYKNAKEAFMDSNKETIEFTTKRKIVICLFIISFIVMILGVIPWERFGISIFKETLFLTGEPFGNWWFSELAAWFTLMAIIIGIVYGFNEKEIVTAIIEGASEMVGVALIIGISRGISFIMSSTNLDIYVLNRASTTLTGMSPILFTNIAFLIYIGLSFLIPSTSGLASLSVPIFGPLAKTLGFAPEIVISILSAGSGLVNLITPTSGVIMGGLAISKVEYTTWIKFGTKIVVCIYISLAIILSIAIMIIK</sequence>
<reference evidence="7" key="1">
    <citation type="journal article" date="2021" name="PeerJ">
        <title>Extensive microbial diversity within the chicken gut microbiome revealed by metagenomics and culture.</title>
        <authorList>
            <person name="Gilroy R."/>
            <person name="Ravi A."/>
            <person name="Getino M."/>
            <person name="Pursley I."/>
            <person name="Horton D.L."/>
            <person name="Alikhan N.F."/>
            <person name="Baker D."/>
            <person name="Gharbi K."/>
            <person name="Hall N."/>
            <person name="Watson M."/>
            <person name="Adriaenssens E.M."/>
            <person name="Foster-Nyarko E."/>
            <person name="Jarju S."/>
            <person name="Secka A."/>
            <person name="Antonio M."/>
            <person name="Oren A."/>
            <person name="Chaudhuri R.R."/>
            <person name="La Ragione R."/>
            <person name="Hildebrand F."/>
            <person name="Pallen M.J."/>
        </authorList>
    </citation>
    <scope>NUCLEOTIDE SEQUENCE</scope>
    <source>
        <strain evidence="7">1277</strain>
    </source>
</reference>
<organism evidence="7 8">
    <name type="scientific">Romboutsia timonensis</name>
    <dbReference type="NCBI Taxonomy" id="1776391"/>
    <lineage>
        <taxon>Bacteria</taxon>
        <taxon>Bacillati</taxon>
        <taxon>Bacillota</taxon>
        <taxon>Clostridia</taxon>
        <taxon>Peptostreptococcales</taxon>
        <taxon>Peptostreptococcaceae</taxon>
        <taxon>Romboutsia</taxon>
    </lineage>
</organism>
<evidence type="ECO:0000256" key="6">
    <source>
        <dbReference type="SAM" id="Phobius"/>
    </source>
</evidence>
<comment type="caution">
    <text evidence="7">The sequence shown here is derived from an EMBL/GenBank/DDBJ whole genome shotgun (WGS) entry which is preliminary data.</text>
</comment>
<keyword evidence="4 6" id="KW-1133">Transmembrane helix</keyword>
<proteinExistence type="predicted"/>
<evidence type="ECO:0000256" key="2">
    <source>
        <dbReference type="ARBA" id="ARBA00022475"/>
    </source>
</evidence>
<evidence type="ECO:0000313" key="8">
    <source>
        <dbReference type="Proteomes" id="UP000776700"/>
    </source>
</evidence>
<name>A0A921N2Z9_9FIRM</name>
<dbReference type="AlphaFoldDB" id="A0A921N2Z9"/>
<feature type="transmembrane region" description="Helical" evidence="6">
    <location>
        <begin position="139"/>
        <end position="160"/>
    </location>
</feature>
<feature type="transmembrane region" description="Helical" evidence="6">
    <location>
        <begin position="437"/>
        <end position="463"/>
    </location>
</feature>